<dbReference type="InterPro" id="IPR007219">
    <property type="entry name" value="XnlR_reg_dom"/>
</dbReference>
<dbReference type="PROSITE" id="PS50157">
    <property type="entry name" value="ZINC_FINGER_C2H2_2"/>
    <property type="match status" value="2"/>
</dbReference>
<evidence type="ECO:0000256" key="6">
    <source>
        <dbReference type="ARBA" id="ARBA00023242"/>
    </source>
</evidence>
<proteinExistence type="predicted"/>
<dbReference type="Pfam" id="PF04082">
    <property type="entry name" value="Fungal_trans"/>
    <property type="match status" value="1"/>
</dbReference>
<dbReference type="Gene3D" id="3.30.160.60">
    <property type="entry name" value="Classic Zinc Finger"/>
    <property type="match status" value="2"/>
</dbReference>
<evidence type="ECO:0000256" key="4">
    <source>
        <dbReference type="ARBA" id="ARBA00022771"/>
    </source>
</evidence>
<keyword evidence="3" id="KW-0677">Repeat</keyword>
<keyword evidence="2" id="KW-0479">Metal-binding</keyword>
<dbReference type="PROSITE" id="PS00028">
    <property type="entry name" value="ZINC_FINGER_C2H2_1"/>
    <property type="match status" value="2"/>
</dbReference>
<dbReference type="InterPro" id="IPR013087">
    <property type="entry name" value="Znf_C2H2_type"/>
</dbReference>
<feature type="region of interest" description="Disordered" evidence="8">
    <location>
        <begin position="61"/>
        <end position="81"/>
    </location>
</feature>
<gene>
    <name evidence="10" type="ORF">IFM60648_10460</name>
</gene>
<dbReference type="EMBL" id="BLKI01000157">
    <property type="protein sequence ID" value="GFF94612.1"/>
    <property type="molecule type" value="Genomic_DNA"/>
</dbReference>
<evidence type="ECO:0000259" key="9">
    <source>
        <dbReference type="PROSITE" id="PS50157"/>
    </source>
</evidence>
<dbReference type="PANTHER" id="PTHR40626:SF11">
    <property type="entry name" value="ZINC FINGER PROTEIN YPR022C"/>
    <property type="match status" value="1"/>
</dbReference>
<evidence type="ECO:0000256" key="7">
    <source>
        <dbReference type="PROSITE-ProRule" id="PRU00042"/>
    </source>
</evidence>
<organism evidence="10 11">
    <name type="scientific">Aspergillus lentulus</name>
    <dbReference type="NCBI Taxonomy" id="293939"/>
    <lineage>
        <taxon>Eukaryota</taxon>
        <taxon>Fungi</taxon>
        <taxon>Dikarya</taxon>
        <taxon>Ascomycota</taxon>
        <taxon>Pezizomycotina</taxon>
        <taxon>Eurotiomycetes</taxon>
        <taxon>Eurotiomycetidae</taxon>
        <taxon>Eurotiales</taxon>
        <taxon>Aspergillaceae</taxon>
        <taxon>Aspergillus</taxon>
        <taxon>Aspergillus subgen. Fumigati</taxon>
    </lineage>
</organism>
<dbReference type="CDD" id="cd12148">
    <property type="entry name" value="fungal_TF_MHR"/>
    <property type="match status" value="1"/>
</dbReference>
<keyword evidence="6" id="KW-0539">Nucleus</keyword>
<dbReference type="Proteomes" id="UP000465220">
    <property type="component" value="Unassembled WGS sequence"/>
</dbReference>
<comment type="caution">
    <text evidence="10">The sequence shown here is derived from an EMBL/GenBank/DDBJ whole genome shotgun (WGS) entry which is preliminary data.</text>
</comment>
<dbReference type="PANTHER" id="PTHR40626">
    <property type="entry name" value="MIP31509P"/>
    <property type="match status" value="1"/>
</dbReference>
<accession>A0ABQ1B6E0</accession>
<keyword evidence="5" id="KW-0862">Zinc</keyword>
<feature type="domain" description="C2H2-type" evidence="9">
    <location>
        <begin position="39"/>
        <end position="61"/>
    </location>
</feature>
<keyword evidence="4 7" id="KW-0863">Zinc-finger</keyword>
<feature type="domain" description="C2H2-type" evidence="9">
    <location>
        <begin position="11"/>
        <end position="38"/>
    </location>
</feature>
<evidence type="ECO:0000256" key="8">
    <source>
        <dbReference type="SAM" id="MobiDB-lite"/>
    </source>
</evidence>
<evidence type="ECO:0000256" key="2">
    <source>
        <dbReference type="ARBA" id="ARBA00022723"/>
    </source>
</evidence>
<evidence type="ECO:0000256" key="3">
    <source>
        <dbReference type="ARBA" id="ARBA00022737"/>
    </source>
</evidence>
<protein>
    <submittedName>
        <fullName evidence="10">Zinc finger protein rsv1</fullName>
    </submittedName>
</protein>
<dbReference type="SMART" id="SM00355">
    <property type="entry name" value="ZnF_C2H2"/>
    <property type="match status" value="2"/>
</dbReference>
<dbReference type="InterPro" id="IPR036236">
    <property type="entry name" value="Znf_C2H2_sf"/>
</dbReference>
<evidence type="ECO:0000313" key="10">
    <source>
        <dbReference type="EMBL" id="GFF94612.1"/>
    </source>
</evidence>
<evidence type="ECO:0000256" key="1">
    <source>
        <dbReference type="ARBA" id="ARBA00004123"/>
    </source>
</evidence>
<evidence type="ECO:0000256" key="5">
    <source>
        <dbReference type="ARBA" id="ARBA00022833"/>
    </source>
</evidence>
<sequence>MPASPRTKRERICPWCSQSFSKEDHLARHVRRHTREKPFSCATCTKSFTRYDSLLRHARSHGVNPQSESQKAISAAGGPGQNETLQIHELSPESMVNSAQGSFPHENSLVAAQSTSDPVVSSPSQADPLPVSFYDWPVDWTSQPSTWLADADFDLNAFNACVITSSTPVNDQTLLPLMEPPALVPRSVSIAPTSIHERLEDTVRRRWFTFIEGVGSGYDTPGGRPDSIHIDDAYRDNLAQRLQQHITTAPLPSTDFLNMCIRMYFTRFNDILPIIHQPTFRPSVKRSLLLLSICSMGCLFLGSSHATQQGIRIFETLNKAILSSWEKHIVREKSEALSMVQAALIGQTFGMLSGRPKDLLTVQTFHGTVITWAKRKNFFSGRRAIELINIKDIERAPEPAWRAWSQAEEQIRLWAAVSILDAELSELLLGEPVVRRFAPSDLVSEDDLWTAPTAQAWGNAVRRRVEQLRISITSSPSSQAIEFRSYVELEGITSAISDSTNSLENNRRDLLLVKWQPVLMSFYDRYLHSLQQLSSPQGYKDKFCLQALWHANFLSLLADLDRLEQALGREGFDEAQRNTSYVCAWANSSEGLRCAIHAVLILHLLETLPAGGTEPGIHVPRVLFRATIVWFCYLKFGVRDPSEWYEQSQAFNNPNSLPELRHISAKPVNLLFESLDFQQRRPSPSESSTTCRYVDLMGRIGHWGLFRQLGAVGAVLLHGALEAVPPVQA</sequence>
<comment type="subcellular location">
    <subcellularLocation>
        <location evidence="1">Nucleus</location>
    </subcellularLocation>
</comment>
<evidence type="ECO:0000313" key="11">
    <source>
        <dbReference type="Proteomes" id="UP000465220"/>
    </source>
</evidence>
<dbReference type="Pfam" id="PF00096">
    <property type="entry name" value="zf-C2H2"/>
    <property type="match status" value="2"/>
</dbReference>
<dbReference type="SUPFAM" id="SSF57667">
    <property type="entry name" value="beta-beta-alpha zinc fingers"/>
    <property type="match status" value="1"/>
</dbReference>
<dbReference type="InterPro" id="IPR051059">
    <property type="entry name" value="VerF-like"/>
</dbReference>
<keyword evidence="11" id="KW-1185">Reference proteome</keyword>
<reference evidence="10 11" key="1">
    <citation type="submission" date="2020-01" db="EMBL/GenBank/DDBJ databases">
        <title>Draft genome sequence of Aspergillus lentulus IFM 60648.</title>
        <authorList>
            <person name="Takahashi H."/>
            <person name="Yaguchi T."/>
        </authorList>
    </citation>
    <scope>NUCLEOTIDE SEQUENCE [LARGE SCALE GENOMIC DNA]</scope>
    <source>
        <strain evidence="10 11">IFM 60648</strain>
    </source>
</reference>
<feature type="compositionally biased region" description="Polar residues" evidence="8">
    <location>
        <begin position="63"/>
        <end position="72"/>
    </location>
</feature>
<name>A0ABQ1B6E0_ASPLE</name>